<sequence>FHSAVFCRQGRSYSHEVQSATQCPSSTTACGFFEFKSPDLERGVDNIGVYECVDNGILQSNANDVDEDNLLFTQLCGATPQCSHLNLNKLNTLFAKYLFVHHHIQLELLTSHTIRFCCSLFHHTLQKLVTSGKDRLQYFVNKILFFYFSLFPSAIPAPPIHCESEMCEKDAVGCLLHSHAANEESDEYYDDDDDDHGNDHDNNYETRETTALRQVGVSIIGHFERLLINSMDMCLTKEIATVNYNKTRSERLSKLTNDISEKLDDTDEVHCVYRHLNDELYRYCLLVHQGKDGDRCDSVPLSVPRERMCHPQTIFYSSFSLGETSELPVSAPNTHVQTTASYTLVSNGKHGEICGPHFPDQERAPDTATLDMTITERMLKFQNHSRPPKYRRTKVMIGNYIALSLAFQSSIEDFAMQTTRMWYNVIGLAETRRRDSFNAVYDTREEVFSEYATVEESVASAFLSTRVWQ</sequence>
<dbReference type="AlphaFoldDB" id="A0A0K0CVY5"/>
<organism evidence="1 2">
    <name type="scientific">Angiostrongylus cantonensis</name>
    <name type="common">Rat lungworm</name>
    <dbReference type="NCBI Taxonomy" id="6313"/>
    <lineage>
        <taxon>Eukaryota</taxon>
        <taxon>Metazoa</taxon>
        <taxon>Ecdysozoa</taxon>
        <taxon>Nematoda</taxon>
        <taxon>Chromadorea</taxon>
        <taxon>Rhabditida</taxon>
        <taxon>Rhabditina</taxon>
        <taxon>Rhabditomorpha</taxon>
        <taxon>Strongyloidea</taxon>
        <taxon>Metastrongylidae</taxon>
        <taxon>Angiostrongylus</taxon>
    </lineage>
</organism>
<dbReference type="WBParaSite" id="ACAC_0000154101-mRNA-1">
    <property type="protein sequence ID" value="ACAC_0000154101-mRNA-1"/>
    <property type="gene ID" value="ACAC_0000154101"/>
</dbReference>
<dbReference type="STRING" id="6313.A0A0K0CVY5"/>
<reference evidence="1" key="1">
    <citation type="submission" date="2012-09" db="EMBL/GenBank/DDBJ databases">
        <authorList>
            <person name="Martin A.A."/>
        </authorList>
    </citation>
    <scope>NUCLEOTIDE SEQUENCE</scope>
</reference>
<name>A0A0K0CVY5_ANGCA</name>
<keyword evidence="1" id="KW-1185">Reference proteome</keyword>
<protein>
    <submittedName>
        <fullName evidence="2">Rab3 GTPase-activating protein catalytic subunit</fullName>
    </submittedName>
</protein>
<evidence type="ECO:0000313" key="2">
    <source>
        <dbReference type="WBParaSite" id="ACAC_0000154101-mRNA-1"/>
    </source>
</evidence>
<reference evidence="2" key="2">
    <citation type="submission" date="2017-02" db="UniProtKB">
        <authorList>
            <consortium name="WormBaseParasite"/>
        </authorList>
    </citation>
    <scope>IDENTIFICATION</scope>
</reference>
<proteinExistence type="predicted"/>
<accession>A0A0K0CVY5</accession>
<evidence type="ECO:0000313" key="1">
    <source>
        <dbReference type="Proteomes" id="UP000035642"/>
    </source>
</evidence>
<dbReference type="Proteomes" id="UP000035642">
    <property type="component" value="Unassembled WGS sequence"/>
</dbReference>